<dbReference type="CDD" id="cd00371">
    <property type="entry name" value="HMA"/>
    <property type="match status" value="1"/>
</dbReference>
<reference evidence="4 5" key="1">
    <citation type="submission" date="2018-07" db="EMBL/GenBank/DDBJ databases">
        <title>a novel species of Sphingomonas isolated from the rhizosphere soil of Araceae plant.</title>
        <authorList>
            <person name="Zhiyong W."/>
            <person name="Qinglan Z."/>
            <person name="Zhiwei F."/>
            <person name="Ding X."/>
            <person name="Gejiao W."/>
            <person name="Shixue Z."/>
        </authorList>
    </citation>
    <scope>NUCLEOTIDE SEQUENCE [LARGE SCALE GENOMIC DNA]</scope>
    <source>
        <strain evidence="4 5">WZY 27</strain>
    </source>
</reference>
<name>A0A369VQY4_9SPHN</name>
<dbReference type="AlphaFoldDB" id="A0A369VQY4"/>
<protein>
    <submittedName>
        <fullName evidence="4">Heavy-metal-associated domain-containing protein</fullName>
    </submittedName>
</protein>
<feature type="signal peptide" evidence="2">
    <location>
        <begin position="1"/>
        <end position="24"/>
    </location>
</feature>
<organism evidence="4 5">
    <name type="scientific">Sphingomonas aracearum</name>
    <dbReference type="NCBI Taxonomy" id="2283317"/>
    <lineage>
        <taxon>Bacteria</taxon>
        <taxon>Pseudomonadati</taxon>
        <taxon>Pseudomonadota</taxon>
        <taxon>Alphaproteobacteria</taxon>
        <taxon>Sphingomonadales</taxon>
        <taxon>Sphingomonadaceae</taxon>
        <taxon>Sphingomonas</taxon>
    </lineage>
</organism>
<evidence type="ECO:0000256" key="2">
    <source>
        <dbReference type="SAM" id="SignalP"/>
    </source>
</evidence>
<dbReference type="Gene3D" id="3.30.70.100">
    <property type="match status" value="1"/>
</dbReference>
<keyword evidence="5" id="KW-1185">Reference proteome</keyword>
<proteinExistence type="predicted"/>
<feature type="domain" description="HMA" evidence="3">
    <location>
        <begin position="37"/>
        <end position="103"/>
    </location>
</feature>
<dbReference type="InterPro" id="IPR036163">
    <property type="entry name" value="HMA_dom_sf"/>
</dbReference>
<dbReference type="EMBL" id="QQNB01000004">
    <property type="protein sequence ID" value="RDE04433.1"/>
    <property type="molecule type" value="Genomic_DNA"/>
</dbReference>
<keyword evidence="1" id="KW-0479">Metal-binding</keyword>
<evidence type="ECO:0000256" key="1">
    <source>
        <dbReference type="ARBA" id="ARBA00022723"/>
    </source>
</evidence>
<evidence type="ECO:0000313" key="5">
    <source>
        <dbReference type="Proteomes" id="UP000253918"/>
    </source>
</evidence>
<dbReference type="GO" id="GO:0046872">
    <property type="term" value="F:metal ion binding"/>
    <property type="evidence" value="ECO:0007669"/>
    <property type="project" value="UniProtKB-KW"/>
</dbReference>
<dbReference type="InterPro" id="IPR006121">
    <property type="entry name" value="HMA_dom"/>
</dbReference>
<dbReference type="PROSITE" id="PS50846">
    <property type="entry name" value="HMA_2"/>
    <property type="match status" value="1"/>
</dbReference>
<keyword evidence="2" id="KW-0732">Signal</keyword>
<dbReference type="OrthoDB" id="7205933at2"/>
<evidence type="ECO:0000313" key="4">
    <source>
        <dbReference type="EMBL" id="RDE04433.1"/>
    </source>
</evidence>
<dbReference type="SUPFAM" id="SSF55008">
    <property type="entry name" value="HMA, heavy metal-associated domain"/>
    <property type="match status" value="1"/>
</dbReference>
<accession>A0A369VQY4</accession>
<comment type="caution">
    <text evidence="4">The sequence shown here is derived from an EMBL/GenBank/DDBJ whole genome shotgun (WGS) entry which is preliminary data.</text>
</comment>
<dbReference type="FunFam" id="3.30.70.100:FF:000001">
    <property type="entry name" value="ATPase copper transporting beta"/>
    <property type="match status" value="1"/>
</dbReference>
<dbReference type="Proteomes" id="UP000253918">
    <property type="component" value="Unassembled WGS sequence"/>
</dbReference>
<evidence type="ECO:0000259" key="3">
    <source>
        <dbReference type="PROSITE" id="PS50846"/>
    </source>
</evidence>
<sequence>MKRHLTAAALALSGVAGIATIAIATPSRSVAARTTEQTRTFAIGNMTCPTCPISVKTAMSRVAGVRTVKVDFDTKTAVVTYNASIATPAKIAAASTDVGYPAKLSSN</sequence>
<dbReference type="RefSeq" id="WP_114688839.1">
    <property type="nucleotide sequence ID" value="NZ_QQNB01000004.1"/>
</dbReference>
<feature type="chain" id="PRO_5016943877" evidence="2">
    <location>
        <begin position="25"/>
        <end position="107"/>
    </location>
</feature>
<dbReference type="Pfam" id="PF00403">
    <property type="entry name" value="HMA"/>
    <property type="match status" value="1"/>
</dbReference>
<gene>
    <name evidence="4" type="ORF">DVW87_16060</name>
</gene>